<feature type="domain" description="Galectin" evidence="4">
    <location>
        <begin position="77"/>
        <end position="213"/>
    </location>
</feature>
<keyword evidence="1 3" id="KW-0430">Lectin</keyword>
<dbReference type="PANTHER" id="PTHR11346">
    <property type="entry name" value="GALECTIN"/>
    <property type="match status" value="1"/>
</dbReference>
<dbReference type="CDD" id="cd00033">
    <property type="entry name" value="CCP"/>
    <property type="match status" value="1"/>
</dbReference>
<dbReference type="InterPro" id="IPR013320">
    <property type="entry name" value="ConA-like_dom_sf"/>
</dbReference>
<dbReference type="AlphaFoldDB" id="A0AAN9C3I5"/>
<dbReference type="PROSITE" id="PS51304">
    <property type="entry name" value="GALECTIN"/>
    <property type="match status" value="1"/>
</dbReference>
<proteinExistence type="predicted"/>
<protein>
    <recommendedName>
        <fullName evidence="3">Galectin</fullName>
    </recommendedName>
</protein>
<dbReference type="Pfam" id="PF00337">
    <property type="entry name" value="Gal-bind_lectin"/>
    <property type="match status" value="1"/>
</dbReference>
<dbReference type="SMART" id="SM00908">
    <property type="entry name" value="Gal-bind_lectin"/>
    <property type="match status" value="1"/>
</dbReference>
<gene>
    <name evidence="5" type="ORF">V1264_002171</name>
</gene>
<evidence type="ECO:0000313" key="6">
    <source>
        <dbReference type="Proteomes" id="UP001374579"/>
    </source>
</evidence>
<dbReference type="GO" id="GO:0030246">
    <property type="term" value="F:carbohydrate binding"/>
    <property type="evidence" value="ECO:0007669"/>
    <property type="project" value="UniProtKB-UniRule"/>
</dbReference>
<sequence length="216" mass="24110">MCLSLPSKCGDLQPVPNGNVTVFGTYQDDVSEVTCNVGYVASPRGVSLAQRCLITSVWSTLEGTCKQSKFWKMEQAFVEEIPWALTEHSKMCVKGVFNDTSQITVNLKQTSGQRIIHMAFRYEADKVIWNVRNEGNWQPELERYLGPMPLVPGDSLNLTLHVQSDRLQYTLNEAYVYTIPLLGVNNNTDGVKITDISMLVIEGPVSLTFINLVEGC</sequence>
<dbReference type="InterPro" id="IPR000436">
    <property type="entry name" value="Sushi_SCR_CCP_dom"/>
</dbReference>
<dbReference type="Proteomes" id="UP001374579">
    <property type="component" value="Unassembled WGS sequence"/>
</dbReference>
<accession>A0AAN9C3I5</accession>
<dbReference type="SMART" id="SM00276">
    <property type="entry name" value="GLECT"/>
    <property type="match status" value="1"/>
</dbReference>
<dbReference type="SUPFAM" id="SSF57535">
    <property type="entry name" value="Complement control module/SCR domain"/>
    <property type="match status" value="1"/>
</dbReference>
<evidence type="ECO:0000256" key="2">
    <source>
        <dbReference type="ARBA" id="ARBA00023157"/>
    </source>
</evidence>
<organism evidence="5 6">
    <name type="scientific">Littorina saxatilis</name>
    <dbReference type="NCBI Taxonomy" id="31220"/>
    <lineage>
        <taxon>Eukaryota</taxon>
        <taxon>Metazoa</taxon>
        <taxon>Spiralia</taxon>
        <taxon>Lophotrochozoa</taxon>
        <taxon>Mollusca</taxon>
        <taxon>Gastropoda</taxon>
        <taxon>Caenogastropoda</taxon>
        <taxon>Littorinimorpha</taxon>
        <taxon>Littorinoidea</taxon>
        <taxon>Littorinidae</taxon>
        <taxon>Littorina</taxon>
    </lineage>
</organism>
<evidence type="ECO:0000259" key="4">
    <source>
        <dbReference type="PROSITE" id="PS51304"/>
    </source>
</evidence>
<evidence type="ECO:0000256" key="3">
    <source>
        <dbReference type="RuleBase" id="RU102079"/>
    </source>
</evidence>
<dbReference type="InterPro" id="IPR035976">
    <property type="entry name" value="Sushi/SCR/CCP_sf"/>
</dbReference>
<dbReference type="EMBL" id="JBAMIC010000001">
    <property type="protein sequence ID" value="KAK7116504.1"/>
    <property type="molecule type" value="Genomic_DNA"/>
</dbReference>
<dbReference type="PANTHER" id="PTHR11346:SF147">
    <property type="entry name" value="GALECTIN"/>
    <property type="match status" value="1"/>
</dbReference>
<dbReference type="Gene3D" id="2.60.120.200">
    <property type="match status" value="1"/>
</dbReference>
<comment type="caution">
    <text evidence="5">The sequence shown here is derived from an EMBL/GenBank/DDBJ whole genome shotgun (WGS) entry which is preliminary data.</text>
</comment>
<reference evidence="5 6" key="1">
    <citation type="submission" date="2024-02" db="EMBL/GenBank/DDBJ databases">
        <title>Chromosome-scale genome assembly of the rough periwinkle Littorina saxatilis.</title>
        <authorList>
            <person name="De Jode A."/>
            <person name="Faria R."/>
            <person name="Formenti G."/>
            <person name="Sims Y."/>
            <person name="Smith T.P."/>
            <person name="Tracey A."/>
            <person name="Wood J.M.D."/>
            <person name="Zagrodzka Z.B."/>
            <person name="Johannesson K."/>
            <person name="Butlin R.K."/>
            <person name="Leder E.H."/>
        </authorList>
    </citation>
    <scope>NUCLEOTIDE SEQUENCE [LARGE SCALE GENOMIC DNA]</scope>
    <source>
        <strain evidence="5">Snail1</strain>
        <tissue evidence="5">Muscle</tissue>
    </source>
</reference>
<dbReference type="InterPro" id="IPR044156">
    <property type="entry name" value="Galectin-like"/>
</dbReference>
<evidence type="ECO:0000256" key="1">
    <source>
        <dbReference type="ARBA" id="ARBA00022734"/>
    </source>
</evidence>
<name>A0AAN9C3I5_9CAEN</name>
<keyword evidence="2" id="KW-1015">Disulfide bond</keyword>
<evidence type="ECO:0000313" key="5">
    <source>
        <dbReference type="EMBL" id="KAK7116504.1"/>
    </source>
</evidence>
<dbReference type="InterPro" id="IPR001079">
    <property type="entry name" value="Galectin_CRD"/>
</dbReference>
<dbReference type="SUPFAM" id="SSF49899">
    <property type="entry name" value="Concanavalin A-like lectins/glucanases"/>
    <property type="match status" value="1"/>
</dbReference>
<keyword evidence="6" id="KW-1185">Reference proteome</keyword>